<dbReference type="SMART" id="SM00987">
    <property type="entry name" value="UreE_C"/>
    <property type="match status" value="1"/>
</dbReference>
<dbReference type="CDD" id="cd10032">
    <property type="entry name" value="UDG-F6_HDG"/>
    <property type="match status" value="1"/>
</dbReference>
<name>A0ABV1ITM7_9FIRM</name>
<protein>
    <submittedName>
        <fullName evidence="2">DNA-deoxyinosine glycosylase</fullName>
        <ecNumber evidence="2">3.2.2.15</ecNumber>
    </submittedName>
</protein>
<organism evidence="2 3">
    <name type="scientific">Anaerostipes amylophilus</name>
    <dbReference type="NCBI Taxonomy" id="2981779"/>
    <lineage>
        <taxon>Bacteria</taxon>
        <taxon>Bacillati</taxon>
        <taxon>Bacillota</taxon>
        <taxon>Clostridia</taxon>
        <taxon>Lachnospirales</taxon>
        <taxon>Lachnospiraceae</taxon>
        <taxon>Anaerostipes</taxon>
    </lineage>
</organism>
<reference evidence="2 3" key="1">
    <citation type="submission" date="2024-04" db="EMBL/GenBank/DDBJ databases">
        <title>Human intestinal bacterial collection.</title>
        <authorList>
            <person name="Pauvert C."/>
            <person name="Hitch T.C.A."/>
            <person name="Clavel T."/>
        </authorList>
    </citation>
    <scope>NUCLEOTIDE SEQUENCE [LARGE SCALE GENOMIC DNA]</scope>
    <source>
        <strain evidence="2 3">CLA-AA-H249</strain>
    </source>
</reference>
<dbReference type="SMART" id="SM00986">
    <property type="entry name" value="UDG"/>
    <property type="match status" value="1"/>
</dbReference>
<dbReference type="NCBIfam" id="TIGR04274">
    <property type="entry name" value="hypoxanDNAglyco"/>
    <property type="match status" value="1"/>
</dbReference>
<dbReference type="InterPro" id="IPR026353">
    <property type="entry name" value="Hypoxan-DNA_Glyclase"/>
</dbReference>
<keyword evidence="2" id="KW-0378">Hydrolase</keyword>
<evidence type="ECO:0000259" key="1">
    <source>
        <dbReference type="SMART" id="SM00986"/>
    </source>
</evidence>
<dbReference type="Proteomes" id="UP001482154">
    <property type="component" value="Unassembled WGS sequence"/>
</dbReference>
<evidence type="ECO:0000313" key="2">
    <source>
        <dbReference type="EMBL" id="MEQ2710551.1"/>
    </source>
</evidence>
<dbReference type="SUPFAM" id="SSF52141">
    <property type="entry name" value="Uracil-DNA glycosylase-like"/>
    <property type="match status" value="1"/>
</dbReference>
<dbReference type="Pfam" id="PF03167">
    <property type="entry name" value="UDG"/>
    <property type="match status" value="1"/>
</dbReference>
<comment type="caution">
    <text evidence="2">The sequence shown here is derived from an EMBL/GenBank/DDBJ whole genome shotgun (WGS) entry which is preliminary data.</text>
</comment>
<dbReference type="EMBL" id="JBBNIN010000005">
    <property type="protein sequence ID" value="MEQ2710551.1"/>
    <property type="molecule type" value="Genomic_DNA"/>
</dbReference>
<dbReference type="EC" id="3.2.2.15" evidence="2"/>
<sequence>MTHVIHKIPPVYNKNSQILILGSFPSVKSREGRFFYHHKQNRFWKVLSTIVNDVLPETIDEKKDFLLKNHIAVWDVIASCDIEGSSDSSIKNAVPNDFSDILKAAPIRKIYTNGGTAYKLYHKYCEKVTGIKAMKLPSTSPANASYSLDRLISEWKVIADQISKD</sequence>
<dbReference type="GO" id="GO:0033958">
    <property type="term" value="F:DNA-deoxyinosine glycosylase activity"/>
    <property type="evidence" value="ECO:0007669"/>
    <property type="project" value="UniProtKB-EC"/>
</dbReference>
<keyword evidence="2" id="KW-0326">Glycosidase</keyword>
<proteinExistence type="predicted"/>
<keyword evidence="3" id="KW-1185">Reference proteome</keyword>
<dbReference type="RefSeq" id="WP_022374169.1">
    <property type="nucleotide sequence ID" value="NZ_JAOQJG010000001.1"/>
</dbReference>
<feature type="domain" description="Uracil-DNA glycosylase-like" evidence="1">
    <location>
        <begin position="9"/>
        <end position="159"/>
    </location>
</feature>
<dbReference type="Gene3D" id="3.40.470.10">
    <property type="entry name" value="Uracil-DNA glycosylase-like domain"/>
    <property type="match status" value="1"/>
</dbReference>
<dbReference type="InterPro" id="IPR005122">
    <property type="entry name" value="Uracil-DNA_glycosylase-like"/>
</dbReference>
<evidence type="ECO:0000313" key="3">
    <source>
        <dbReference type="Proteomes" id="UP001482154"/>
    </source>
</evidence>
<dbReference type="InterPro" id="IPR036895">
    <property type="entry name" value="Uracil-DNA_glycosylase-like_sf"/>
</dbReference>
<accession>A0ABV1ITM7</accession>
<gene>
    <name evidence="2" type="ORF">AAAU51_05105</name>
</gene>